<evidence type="ECO:0000313" key="5">
    <source>
        <dbReference type="Proteomes" id="UP000199140"/>
    </source>
</evidence>
<proteinExistence type="predicted"/>
<feature type="region of interest" description="Disordered" evidence="1">
    <location>
        <begin position="1"/>
        <end position="24"/>
    </location>
</feature>
<feature type="compositionally biased region" description="Polar residues" evidence="1">
    <location>
        <begin position="109"/>
        <end position="126"/>
    </location>
</feature>
<dbReference type="Proteomes" id="UP000185487">
    <property type="component" value="Chromosome"/>
</dbReference>
<keyword evidence="4" id="KW-1185">Reference proteome</keyword>
<reference evidence="3 5" key="2">
    <citation type="submission" date="2016-10" db="EMBL/GenBank/DDBJ databases">
        <authorList>
            <person name="Varghese N."/>
            <person name="Submissions S."/>
        </authorList>
    </citation>
    <scope>NUCLEOTIDE SEQUENCE [LARGE SCALE GENOMIC DNA]</scope>
    <source>
        <strain evidence="3 5">CBMB27</strain>
    </source>
</reference>
<dbReference type="EMBL" id="CP015367">
    <property type="protein sequence ID" value="APT30599.1"/>
    <property type="molecule type" value="Genomic_DNA"/>
</dbReference>
<feature type="region of interest" description="Disordered" evidence="1">
    <location>
        <begin position="105"/>
        <end position="126"/>
    </location>
</feature>
<evidence type="ECO:0000313" key="3">
    <source>
        <dbReference type="EMBL" id="SFG21420.1"/>
    </source>
</evidence>
<name>A0AAE8HMN2_9HYPH</name>
<accession>A0AAE8HMN2</accession>
<gene>
    <name evidence="2" type="ORF">MCBMB27_01308</name>
    <name evidence="3" type="ORF">SAMN05192567_10193</name>
</gene>
<sequence length="147" mass="15464">MPSRFDPTSRFASVAPRAGSRKRRHACCGTGPMSLPLVAGGYAVAGYGIAVAQVRRARTALSAMAEVRALAATEAWAAAEPGGLDRGETLSAHLAVDLLRAADRRQPRNAISSETTASGRSSWRVWPQSSARPETVVAFSRQVASTS</sequence>
<organism evidence="3 5">
    <name type="scientific">Methylobacterium phyllosphaerae</name>
    <dbReference type="NCBI Taxonomy" id="418223"/>
    <lineage>
        <taxon>Bacteria</taxon>
        <taxon>Pseudomonadati</taxon>
        <taxon>Pseudomonadota</taxon>
        <taxon>Alphaproteobacteria</taxon>
        <taxon>Hyphomicrobiales</taxon>
        <taxon>Methylobacteriaceae</taxon>
        <taxon>Methylobacterium</taxon>
    </lineage>
</organism>
<protein>
    <submittedName>
        <fullName evidence="3">Uncharacterized protein</fullName>
    </submittedName>
</protein>
<dbReference type="Proteomes" id="UP000199140">
    <property type="component" value="Unassembled WGS sequence"/>
</dbReference>
<dbReference type="EMBL" id="FOPK01000001">
    <property type="protein sequence ID" value="SFG21420.1"/>
    <property type="molecule type" value="Genomic_DNA"/>
</dbReference>
<dbReference type="KEGG" id="mphy:MCBMB27_01308"/>
<evidence type="ECO:0000313" key="2">
    <source>
        <dbReference type="EMBL" id="APT30599.1"/>
    </source>
</evidence>
<evidence type="ECO:0000313" key="4">
    <source>
        <dbReference type="Proteomes" id="UP000185487"/>
    </source>
</evidence>
<evidence type="ECO:0000256" key="1">
    <source>
        <dbReference type="SAM" id="MobiDB-lite"/>
    </source>
</evidence>
<reference evidence="2 4" key="1">
    <citation type="submission" date="2016-04" db="EMBL/GenBank/DDBJ databases">
        <title>Complete genome sequencing and analysis of CBMB27, Methylobacterium phyllosphaerae isolated from leaf tissues of rice (Oryza sativa L.).</title>
        <authorList>
            <person name="Lee Y."/>
            <person name="Hwangbo K."/>
            <person name="Chung H."/>
            <person name="Yoo J."/>
            <person name="Kim K.Y."/>
            <person name="Sa T.M."/>
            <person name="Um Y."/>
            <person name="Madhaiyan M."/>
        </authorList>
    </citation>
    <scope>NUCLEOTIDE SEQUENCE [LARGE SCALE GENOMIC DNA]</scope>
    <source>
        <strain evidence="2 4">CBMB27</strain>
    </source>
</reference>
<dbReference type="AlphaFoldDB" id="A0AAE8HMN2"/>